<proteinExistence type="predicted"/>
<accession>A0ABP6UBY5</accession>
<evidence type="ECO:0000313" key="1">
    <source>
        <dbReference type="EMBL" id="GAA3504049.1"/>
    </source>
</evidence>
<protein>
    <submittedName>
        <fullName evidence="1">Uncharacterized protein</fullName>
    </submittedName>
</protein>
<evidence type="ECO:0000313" key="2">
    <source>
        <dbReference type="Proteomes" id="UP001501455"/>
    </source>
</evidence>
<organism evidence="1 2">
    <name type="scientific">Streptomyces prasinosporus</name>
    <dbReference type="NCBI Taxonomy" id="68256"/>
    <lineage>
        <taxon>Bacteria</taxon>
        <taxon>Bacillati</taxon>
        <taxon>Actinomycetota</taxon>
        <taxon>Actinomycetes</taxon>
        <taxon>Kitasatosporales</taxon>
        <taxon>Streptomycetaceae</taxon>
        <taxon>Streptomyces</taxon>
        <taxon>Streptomyces albogriseolus group</taxon>
    </lineage>
</organism>
<reference evidence="2" key="1">
    <citation type="journal article" date="2019" name="Int. J. Syst. Evol. Microbiol.">
        <title>The Global Catalogue of Microorganisms (GCM) 10K type strain sequencing project: providing services to taxonomists for standard genome sequencing and annotation.</title>
        <authorList>
            <consortium name="The Broad Institute Genomics Platform"/>
            <consortium name="The Broad Institute Genome Sequencing Center for Infectious Disease"/>
            <person name="Wu L."/>
            <person name="Ma J."/>
        </authorList>
    </citation>
    <scope>NUCLEOTIDE SEQUENCE [LARGE SCALE GENOMIC DNA]</scope>
    <source>
        <strain evidence="2">JCM 4816</strain>
    </source>
</reference>
<dbReference type="EMBL" id="BAAAXF010000080">
    <property type="protein sequence ID" value="GAA3504049.1"/>
    <property type="molecule type" value="Genomic_DNA"/>
</dbReference>
<gene>
    <name evidence="1" type="ORF">GCM10019016_111620</name>
</gene>
<keyword evidence="2" id="KW-1185">Reference proteome</keyword>
<dbReference type="Proteomes" id="UP001501455">
    <property type="component" value="Unassembled WGS sequence"/>
</dbReference>
<name>A0ABP6UBY5_9ACTN</name>
<sequence length="65" mass="7143">MFGCEGKPQATPLESDCRAAGFSQSPALVDWRSRLRGEEVDVTESEVPGLAGAWCKREMLRTEAE</sequence>
<comment type="caution">
    <text evidence="1">The sequence shown here is derived from an EMBL/GenBank/DDBJ whole genome shotgun (WGS) entry which is preliminary data.</text>
</comment>